<dbReference type="Pfam" id="PF00684">
    <property type="entry name" value="DnaJ_CXXCXGXG"/>
    <property type="match status" value="1"/>
</dbReference>
<dbReference type="InterPro" id="IPR036410">
    <property type="entry name" value="HSP_DnaJ_Cys-rich_dom_sf"/>
</dbReference>
<feature type="domain" description="J" evidence="7">
    <location>
        <begin position="25"/>
        <end position="89"/>
    </location>
</feature>
<proteinExistence type="predicted"/>
<keyword evidence="1 5" id="KW-0479">Metal-binding</keyword>
<dbReference type="Gene3D" id="2.10.230.10">
    <property type="entry name" value="Heat shock protein DnaJ, cysteine-rich domain"/>
    <property type="match status" value="1"/>
</dbReference>
<evidence type="ECO:0000259" key="7">
    <source>
        <dbReference type="PROSITE" id="PS50076"/>
    </source>
</evidence>
<dbReference type="InterPro" id="IPR008971">
    <property type="entry name" value="HSP40/DnaJ_pept-bd"/>
</dbReference>
<feature type="chain" id="PRO_5002522039" evidence="6">
    <location>
        <begin position="23"/>
        <end position="375"/>
    </location>
</feature>
<dbReference type="GO" id="GO:0051082">
    <property type="term" value="F:unfolded protein binding"/>
    <property type="evidence" value="ECO:0007669"/>
    <property type="project" value="InterPro"/>
</dbReference>
<dbReference type="EMBL" id="LN483167">
    <property type="protein sequence ID" value="CDZ97137.1"/>
    <property type="molecule type" value="Genomic_DNA"/>
</dbReference>
<evidence type="ECO:0000259" key="8">
    <source>
        <dbReference type="PROSITE" id="PS51188"/>
    </source>
</evidence>
<dbReference type="PRINTS" id="PR00625">
    <property type="entry name" value="JDOMAIN"/>
</dbReference>
<evidence type="ECO:0000256" key="2">
    <source>
        <dbReference type="ARBA" id="ARBA00022737"/>
    </source>
</evidence>
<evidence type="ECO:0000256" key="5">
    <source>
        <dbReference type="PROSITE-ProRule" id="PRU00546"/>
    </source>
</evidence>
<dbReference type="InterPro" id="IPR002939">
    <property type="entry name" value="DnaJ_C"/>
</dbReference>
<dbReference type="InterPro" id="IPR001305">
    <property type="entry name" value="HSP_DnaJ_Cys-rich_dom"/>
</dbReference>
<dbReference type="Pfam" id="PF01556">
    <property type="entry name" value="DnaJ_C"/>
    <property type="match status" value="1"/>
</dbReference>
<dbReference type="Gene3D" id="1.10.287.110">
    <property type="entry name" value="DnaJ domain"/>
    <property type="match status" value="1"/>
</dbReference>
<dbReference type="SUPFAM" id="SSF57938">
    <property type="entry name" value="DnaJ/Hsp40 cysteine-rich domain"/>
    <property type="match status" value="1"/>
</dbReference>
<dbReference type="CDD" id="cd10747">
    <property type="entry name" value="DnaJ_C"/>
    <property type="match status" value="1"/>
</dbReference>
<dbReference type="SMART" id="SM00271">
    <property type="entry name" value="DnaJ"/>
    <property type="match status" value="1"/>
</dbReference>
<evidence type="ECO:0000256" key="6">
    <source>
        <dbReference type="SAM" id="SignalP"/>
    </source>
</evidence>
<dbReference type="InterPro" id="IPR044713">
    <property type="entry name" value="DNJA1/2-like"/>
</dbReference>
<name>A0A0F7SJG9_PHARH</name>
<dbReference type="Gene3D" id="2.60.260.20">
    <property type="entry name" value="Urease metallochaperone UreE, N-terminal domain"/>
    <property type="match status" value="2"/>
</dbReference>
<dbReference type="PROSITE" id="PS00636">
    <property type="entry name" value="DNAJ_1"/>
    <property type="match status" value="1"/>
</dbReference>
<accession>A0A0F7SJG9</accession>
<dbReference type="GO" id="GO:0008270">
    <property type="term" value="F:zinc ion binding"/>
    <property type="evidence" value="ECO:0007669"/>
    <property type="project" value="UniProtKB-KW"/>
</dbReference>
<dbReference type="PANTHER" id="PTHR43888">
    <property type="entry name" value="DNAJ-LIKE-2, ISOFORM A-RELATED"/>
    <property type="match status" value="1"/>
</dbReference>
<dbReference type="AlphaFoldDB" id="A0A0F7SJG9"/>
<dbReference type="GO" id="GO:0006457">
    <property type="term" value="P:protein folding"/>
    <property type="evidence" value="ECO:0007669"/>
    <property type="project" value="InterPro"/>
</dbReference>
<dbReference type="InterPro" id="IPR036869">
    <property type="entry name" value="J_dom_sf"/>
</dbReference>
<evidence type="ECO:0000256" key="4">
    <source>
        <dbReference type="ARBA" id="ARBA00022833"/>
    </source>
</evidence>
<dbReference type="GO" id="GO:0030544">
    <property type="term" value="F:Hsp70 protein binding"/>
    <property type="evidence" value="ECO:0007669"/>
    <property type="project" value="InterPro"/>
</dbReference>
<keyword evidence="2" id="KW-0677">Repeat</keyword>
<dbReference type="CDD" id="cd10719">
    <property type="entry name" value="DnaJ_zf"/>
    <property type="match status" value="1"/>
</dbReference>
<dbReference type="SUPFAM" id="SSF49493">
    <property type="entry name" value="HSP40/DnaJ peptide-binding domain"/>
    <property type="match status" value="2"/>
</dbReference>
<feature type="signal peptide" evidence="6">
    <location>
        <begin position="1"/>
        <end position="22"/>
    </location>
</feature>
<keyword evidence="4 5" id="KW-0862">Zinc</keyword>
<dbReference type="SUPFAM" id="SSF46565">
    <property type="entry name" value="Chaperone J-domain"/>
    <property type="match status" value="1"/>
</dbReference>
<evidence type="ECO:0000256" key="1">
    <source>
        <dbReference type="ARBA" id="ARBA00022723"/>
    </source>
</evidence>
<dbReference type="Pfam" id="PF00226">
    <property type="entry name" value="DnaJ"/>
    <property type="match status" value="1"/>
</dbReference>
<feature type="domain" description="CR-type" evidence="8">
    <location>
        <begin position="143"/>
        <end position="226"/>
    </location>
</feature>
<evidence type="ECO:0000256" key="3">
    <source>
        <dbReference type="ARBA" id="ARBA00022771"/>
    </source>
</evidence>
<dbReference type="PROSITE" id="PS50076">
    <property type="entry name" value="DNAJ_2"/>
    <property type="match status" value="1"/>
</dbReference>
<dbReference type="FunFam" id="2.10.230.10:FF:000001">
    <property type="entry name" value="DnaJ subfamily A member 2"/>
    <property type="match status" value="1"/>
</dbReference>
<dbReference type="PROSITE" id="PS51188">
    <property type="entry name" value="ZF_CR"/>
    <property type="match status" value="1"/>
</dbReference>
<dbReference type="InterPro" id="IPR001623">
    <property type="entry name" value="DnaJ_domain"/>
</dbReference>
<protein>
    <submittedName>
        <fullName evidence="9">-domain-containing protein</fullName>
    </submittedName>
</protein>
<dbReference type="InterPro" id="IPR018253">
    <property type="entry name" value="DnaJ_domain_CS"/>
</dbReference>
<dbReference type="CDD" id="cd06257">
    <property type="entry name" value="DnaJ"/>
    <property type="match status" value="1"/>
</dbReference>
<keyword evidence="3 5" id="KW-0863">Zinc-finger</keyword>
<reference evidence="9" key="1">
    <citation type="submission" date="2014-08" db="EMBL/GenBank/DDBJ databases">
        <authorList>
            <person name="Sharma Rahul"/>
            <person name="Thines Marco"/>
        </authorList>
    </citation>
    <scope>NUCLEOTIDE SEQUENCE</scope>
</reference>
<evidence type="ECO:0000313" key="9">
    <source>
        <dbReference type="EMBL" id="CDZ97137.1"/>
    </source>
</evidence>
<organism evidence="9">
    <name type="scientific">Phaffia rhodozyma</name>
    <name type="common">Yeast</name>
    <name type="synonym">Xanthophyllomyces dendrorhous</name>
    <dbReference type="NCBI Taxonomy" id="264483"/>
    <lineage>
        <taxon>Eukaryota</taxon>
        <taxon>Fungi</taxon>
        <taxon>Dikarya</taxon>
        <taxon>Basidiomycota</taxon>
        <taxon>Agaricomycotina</taxon>
        <taxon>Tremellomycetes</taxon>
        <taxon>Cystofilobasidiales</taxon>
        <taxon>Mrakiaceae</taxon>
        <taxon>Phaffia</taxon>
    </lineage>
</organism>
<keyword evidence="6" id="KW-0732">Signal</keyword>
<sequence length="375" mass="41562">MRLPFFLNGFIPFLLLATSVLAAGDYYNELGVDRQASEGTIKKAYRKLAKRFHPDKNKDPKSQQRFADVSHAYEVLMDSEKREIYDRYGEEGLKQRQNGQGGFRNPRDMFSSFFGGAGGGQEERRGPGKLTEIEVDLADFYNGREIEFEMDRMVLCDHCRGSGAATDGDIVKCTGCGGQGVKLQRAQIFPGMYSQMQVTCNDCGGKGTRIKRACPHCRSARTVASRVRLSVYLPPGAPEGFEVLFDGESDESPDWEPGDVLVRVKAKQSDGQGGWTRNQAGLVWREEIGVDEALLGFNRTVFHLDGHSVDVSRSGVTQPGFVRVIPSEGMPAYDGPAGDLYVHYTVVLPRALSSGLRQDLERAFQKKSHTGRDEL</sequence>
<feature type="zinc finger region" description="CR-type" evidence="5">
    <location>
        <begin position="143"/>
        <end position="226"/>
    </location>
</feature>